<gene>
    <name evidence="5" type="ORF">ACFPH6_48595</name>
</gene>
<dbReference type="InterPro" id="IPR005107">
    <property type="entry name" value="CO_DH_flav_C"/>
</dbReference>
<evidence type="ECO:0000259" key="4">
    <source>
        <dbReference type="PROSITE" id="PS51387"/>
    </source>
</evidence>
<dbReference type="InterPro" id="IPR016167">
    <property type="entry name" value="FAD-bd_PCMH_sub1"/>
</dbReference>
<dbReference type="InterPro" id="IPR016169">
    <property type="entry name" value="FAD-bd_PCMH_sub2"/>
</dbReference>
<dbReference type="Gene3D" id="3.30.43.10">
    <property type="entry name" value="Uridine Diphospho-n-acetylenolpyruvylglucosamine Reductase, domain 2"/>
    <property type="match status" value="1"/>
</dbReference>
<dbReference type="Proteomes" id="UP001596012">
    <property type="component" value="Unassembled WGS sequence"/>
</dbReference>
<dbReference type="RefSeq" id="WP_386355727.1">
    <property type="nucleotide sequence ID" value="NZ_JBHSFG010000111.1"/>
</dbReference>
<evidence type="ECO:0000313" key="6">
    <source>
        <dbReference type="Proteomes" id="UP001596012"/>
    </source>
</evidence>
<keyword evidence="1" id="KW-0285">Flavoprotein</keyword>
<comment type="caution">
    <text evidence="5">The sequence shown here is derived from an EMBL/GenBank/DDBJ whole genome shotgun (WGS) entry which is preliminary data.</text>
</comment>
<proteinExistence type="predicted"/>
<dbReference type="InterPro" id="IPR036318">
    <property type="entry name" value="FAD-bd_PCMH-like_sf"/>
</dbReference>
<dbReference type="InterPro" id="IPR051312">
    <property type="entry name" value="Diverse_Substr_Oxidored"/>
</dbReference>
<evidence type="ECO:0000313" key="5">
    <source>
        <dbReference type="EMBL" id="MFC4472251.1"/>
    </source>
</evidence>
<reference evidence="6" key="1">
    <citation type="journal article" date="2019" name="Int. J. Syst. Evol. Microbiol.">
        <title>The Global Catalogue of Microorganisms (GCM) 10K type strain sequencing project: providing services to taxonomists for standard genome sequencing and annotation.</title>
        <authorList>
            <consortium name="The Broad Institute Genomics Platform"/>
            <consortium name="The Broad Institute Genome Sequencing Center for Infectious Disease"/>
            <person name="Wu L."/>
            <person name="Ma J."/>
        </authorList>
    </citation>
    <scope>NUCLEOTIDE SEQUENCE [LARGE SCALE GENOMIC DNA]</scope>
    <source>
        <strain evidence="6">DT43</strain>
    </source>
</reference>
<dbReference type="Pfam" id="PF03450">
    <property type="entry name" value="CO_deh_flav_C"/>
    <property type="match status" value="1"/>
</dbReference>
<dbReference type="PANTHER" id="PTHR42659:SF2">
    <property type="entry name" value="XANTHINE DEHYDROGENASE SUBUNIT C-RELATED"/>
    <property type="match status" value="1"/>
</dbReference>
<evidence type="ECO:0000256" key="3">
    <source>
        <dbReference type="ARBA" id="ARBA00023002"/>
    </source>
</evidence>
<dbReference type="Pfam" id="PF00941">
    <property type="entry name" value="FAD_binding_5"/>
    <property type="match status" value="1"/>
</dbReference>
<protein>
    <submittedName>
        <fullName evidence="5">FAD binding domain-containing protein</fullName>
    </submittedName>
</protein>
<dbReference type="EMBL" id="JBHSFG010000111">
    <property type="protein sequence ID" value="MFC4472251.1"/>
    <property type="molecule type" value="Genomic_DNA"/>
</dbReference>
<dbReference type="SMART" id="SM01092">
    <property type="entry name" value="CO_deh_flav_C"/>
    <property type="match status" value="1"/>
</dbReference>
<dbReference type="Gene3D" id="3.30.465.10">
    <property type="match status" value="1"/>
</dbReference>
<dbReference type="SUPFAM" id="SSF55447">
    <property type="entry name" value="CO dehydrogenase flavoprotein C-terminal domain-like"/>
    <property type="match status" value="1"/>
</dbReference>
<evidence type="ECO:0000256" key="2">
    <source>
        <dbReference type="ARBA" id="ARBA00022827"/>
    </source>
</evidence>
<evidence type="ECO:0000256" key="1">
    <source>
        <dbReference type="ARBA" id="ARBA00022630"/>
    </source>
</evidence>
<dbReference type="PROSITE" id="PS51387">
    <property type="entry name" value="FAD_PCMH"/>
    <property type="match status" value="1"/>
</dbReference>
<sequence length="298" mass="31318">MILPPLRYVRPRTLPEATTLLTEIDGSAVLAGGQSMINALKLDLAQPTALVDVHRLDELRGIEVTADGTLVIGAAVTYAKIAASPVVRRLQPSVAEMAEGLVDRQVRNRGTIGGNCCLNDPTNNFPPLLAALGAFFHTASTAGRRSITTDTFFSGSLATSLRLGELLTSVHIRPLEVGTRVAHRHLQLAADSWALARAVVRLDVIDGMVDGARVVLGAVPGSPLRLTAVEDAVTGRQADASLIEPALAAFDGSGVEAVGDAHASAAYRVEMAGVQLRRAIESAVEHDVEQETTRSTAA</sequence>
<dbReference type="SUPFAM" id="SSF56176">
    <property type="entry name" value="FAD-binding/transporter-associated domain-like"/>
    <property type="match status" value="1"/>
</dbReference>
<keyword evidence="6" id="KW-1185">Reference proteome</keyword>
<dbReference type="InterPro" id="IPR016166">
    <property type="entry name" value="FAD-bd_PCMH"/>
</dbReference>
<feature type="domain" description="FAD-binding PCMH-type" evidence="4">
    <location>
        <begin position="1"/>
        <end position="177"/>
    </location>
</feature>
<organism evidence="5 6">
    <name type="scientific">Streptomyces xiangluensis</name>
    <dbReference type="NCBI Taxonomy" id="2665720"/>
    <lineage>
        <taxon>Bacteria</taxon>
        <taxon>Bacillati</taxon>
        <taxon>Actinomycetota</taxon>
        <taxon>Actinomycetes</taxon>
        <taxon>Kitasatosporales</taxon>
        <taxon>Streptomycetaceae</taxon>
        <taxon>Streptomyces</taxon>
    </lineage>
</organism>
<dbReference type="Gene3D" id="3.30.390.50">
    <property type="entry name" value="CO dehydrogenase flavoprotein, C-terminal domain"/>
    <property type="match status" value="1"/>
</dbReference>
<keyword evidence="2" id="KW-0274">FAD</keyword>
<dbReference type="InterPro" id="IPR002346">
    <property type="entry name" value="Mopterin_DH_FAD-bd"/>
</dbReference>
<dbReference type="InterPro" id="IPR036683">
    <property type="entry name" value="CO_DH_flav_C_dom_sf"/>
</dbReference>
<name>A0ABV8Z6S6_9ACTN</name>
<dbReference type="PANTHER" id="PTHR42659">
    <property type="entry name" value="XANTHINE DEHYDROGENASE SUBUNIT C-RELATED"/>
    <property type="match status" value="1"/>
</dbReference>
<keyword evidence="3" id="KW-0560">Oxidoreductase</keyword>
<accession>A0ABV8Z6S6</accession>